<feature type="signal peptide" evidence="3">
    <location>
        <begin position="1"/>
        <end position="16"/>
    </location>
</feature>
<evidence type="ECO:0000259" key="4">
    <source>
        <dbReference type="SMART" id="SM01318"/>
    </source>
</evidence>
<organism evidence="5 6">
    <name type="scientific">Galleria mellonella</name>
    <name type="common">Greater wax moth</name>
    <dbReference type="NCBI Taxonomy" id="7137"/>
    <lineage>
        <taxon>Eukaryota</taxon>
        <taxon>Metazoa</taxon>
        <taxon>Ecdysozoa</taxon>
        <taxon>Arthropoda</taxon>
        <taxon>Hexapoda</taxon>
        <taxon>Insecta</taxon>
        <taxon>Pterygota</taxon>
        <taxon>Neoptera</taxon>
        <taxon>Endopterygota</taxon>
        <taxon>Lepidoptera</taxon>
        <taxon>Glossata</taxon>
        <taxon>Ditrysia</taxon>
        <taxon>Pyraloidea</taxon>
        <taxon>Pyralidae</taxon>
        <taxon>Galleriinae</taxon>
        <taxon>Galleria</taxon>
    </lineage>
</organism>
<evidence type="ECO:0000313" key="6">
    <source>
        <dbReference type="RefSeq" id="XP_026752653.2"/>
    </source>
</evidence>
<dbReference type="PANTHER" id="PTHR39957:SF1">
    <property type="entry name" value="AT09846P1-RELATED"/>
    <property type="match status" value="1"/>
</dbReference>
<evidence type="ECO:0000256" key="1">
    <source>
        <dbReference type="ARBA" id="ARBA00004613"/>
    </source>
</evidence>
<dbReference type="AlphaFoldDB" id="A0A6J1WMG2"/>
<dbReference type="InterPro" id="IPR029277">
    <property type="entry name" value="SVWC_dom"/>
</dbReference>
<dbReference type="RefSeq" id="XP_026752653.2">
    <property type="nucleotide sequence ID" value="XM_026896852.3"/>
</dbReference>
<dbReference type="SMART" id="SM01318">
    <property type="entry name" value="SVWC"/>
    <property type="match status" value="1"/>
</dbReference>
<gene>
    <name evidence="6" type="primary">LOC113512895</name>
</gene>
<evidence type="ECO:0000313" key="5">
    <source>
        <dbReference type="Proteomes" id="UP001652740"/>
    </source>
</evidence>
<dbReference type="FunCoup" id="A0A6J1WMG2">
    <property type="interactions" value="33"/>
</dbReference>
<dbReference type="InterPro" id="IPR053308">
    <property type="entry name" value="Vago-like"/>
</dbReference>
<dbReference type="GO" id="GO:0005576">
    <property type="term" value="C:extracellular region"/>
    <property type="evidence" value="ECO:0007669"/>
    <property type="project" value="UniProtKB-SubCell"/>
</dbReference>
<dbReference type="Pfam" id="PF15430">
    <property type="entry name" value="SVWC"/>
    <property type="match status" value="1"/>
</dbReference>
<name>A0A6J1WMG2_GALME</name>
<dbReference type="GeneID" id="113512895"/>
<dbReference type="PANTHER" id="PTHR39957">
    <property type="entry name" value="AT09846P1-RELATED"/>
    <property type="match status" value="1"/>
</dbReference>
<keyword evidence="5" id="KW-1185">Reference proteome</keyword>
<sequence length="108" mass="11982">MLRILITIGFLKIAYAATGLTDLPQKPAEFAHIEGCYIKEINDVVRVSTYLTPIGSCVRIGCLINNLDYATCPVVFTEDPKCHVTESDTSKSYPHCCPNIKCDEDNKL</sequence>
<evidence type="ECO:0000256" key="3">
    <source>
        <dbReference type="SAM" id="SignalP"/>
    </source>
</evidence>
<keyword evidence="2" id="KW-0964">Secreted</keyword>
<feature type="domain" description="Single" evidence="4">
    <location>
        <begin position="36"/>
        <end position="102"/>
    </location>
</feature>
<dbReference type="KEGG" id="gmw:113512895"/>
<evidence type="ECO:0000256" key="2">
    <source>
        <dbReference type="ARBA" id="ARBA00022525"/>
    </source>
</evidence>
<protein>
    <submittedName>
        <fullName evidence="6">Uncharacterized protein LOC113512895</fullName>
    </submittedName>
</protein>
<feature type="chain" id="PRO_5046373348" evidence="3">
    <location>
        <begin position="17"/>
        <end position="108"/>
    </location>
</feature>
<accession>A0A6J1WMG2</accession>
<comment type="subcellular location">
    <subcellularLocation>
        <location evidence="1">Secreted</location>
    </subcellularLocation>
</comment>
<reference evidence="6" key="1">
    <citation type="submission" date="2025-08" db="UniProtKB">
        <authorList>
            <consortium name="RefSeq"/>
        </authorList>
    </citation>
    <scope>IDENTIFICATION</scope>
    <source>
        <tissue evidence="6">Whole larvae</tissue>
    </source>
</reference>
<dbReference type="InParanoid" id="A0A6J1WMG2"/>
<proteinExistence type="predicted"/>
<keyword evidence="3" id="KW-0732">Signal</keyword>
<dbReference type="Proteomes" id="UP001652740">
    <property type="component" value="Unplaced"/>
</dbReference>